<sequence length="182" mass="20008">MKFESIVKITTGVGLALLAGMATIQTVKEYRTKTGIFEEETEAVEEVDTTEESEKSEGPDVEIVVNKPKFFNKETLIKTGIIAALSLVAGFVIAVKMLGEAAGKRIKVAVAEGEERGYLSGRVNQAISVIKNLYPDDIVDWDANSNMVYSKSDTKLKKEIDYSIHELLNDEISNFVLESKAV</sequence>
<evidence type="ECO:0000313" key="2">
    <source>
        <dbReference type="EMBL" id="AHV83166.1"/>
    </source>
</evidence>
<dbReference type="OrthoDB" id="12878at10239"/>
<feature type="transmembrane region" description="Helical" evidence="1">
    <location>
        <begin position="76"/>
        <end position="98"/>
    </location>
</feature>
<name>X4Y834_9CAUD</name>
<dbReference type="GeneID" id="19527148"/>
<feature type="transmembrane region" description="Helical" evidence="1">
    <location>
        <begin position="6"/>
        <end position="24"/>
    </location>
</feature>
<evidence type="ECO:0000313" key="3">
    <source>
        <dbReference type="Proteomes" id="UP000019790"/>
    </source>
</evidence>
<protein>
    <submittedName>
        <fullName evidence="2">Uncharacterized protein</fullName>
    </submittedName>
</protein>
<keyword evidence="1" id="KW-1133">Transmembrane helix</keyword>
<dbReference type="RefSeq" id="YP_009035864.1">
    <property type="nucleotide sequence ID" value="NC_024208.1"/>
</dbReference>
<keyword evidence="3" id="KW-1185">Reference proteome</keyword>
<keyword evidence="1" id="KW-0812">Transmembrane</keyword>
<organism evidence="2 3">
    <name type="scientific">Lactococcus phage P118</name>
    <dbReference type="NCBI Taxonomy" id="1476888"/>
    <lineage>
        <taxon>Viruses</taxon>
        <taxon>Duplodnaviria</taxon>
        <taxon>Heunggongvirae</taxon>
        <taxon>Uroviricota</taxon>
        <taxon>Caudoviricetes</taxon>
        <taxon>Nevevirus</taxon>
        <taxon>Nevevirus P118</taxon>
    </lineage>
</organism>
<reference evidence="2 3" key="1">
    <citation type="submission" date="2014-02" db="EMBL/GenBank/DDBJ databases">
        <title>Complete genome sequences of four novel Lactococcus lactis phages distantly related to the rare 1706 phage species.</title>
        <authorList>
            <person name="Kot W."/>
            <person name="Neve H."/>
            <person name="Vogensen F.K."/>
            <person name="Heller K.J."/>
            <person name="Hansen L.H."/>
        </authorList>
    </citation>
    <scope>NUCLEOTIDE SEQUENCE [LARGE SCALE GENOMIC DNA]</scope>
</reference>
<keyword evidence="1" id="KW-0472">Membrane</keyword>
<gene>
    <name evidence="2" type="ORF">P118_0049</name>
</gene>
<evidence type="ECO:0000256" key="1">
    <source>
        <dbReference type="SAM" id="Phobius"/>
    </source>
</evidence>
<dbReference type="KEGG" id="vg:19527148"/>
<dbReference type="Proteomes" id="UP000019790">
    <property type="component" value="Segment"/>
</dbReference>
<dbReference type="EMBL" id="KJ489012">
    <property type="protein sequence ID" value="AHV83166.1"/>
    <property type="molecule type" value="Genomic_DNA"/>
</dbReference>
<accession>X4Y834</accession>
<proteinExistence type="predicted"/>